<proteinExistence type="inferred from homology"/>
<feature type="transmembrane region" description="Helical" evidence="10">
    <location>
        <begin position="68"/>
        <end position="89"/>
    </location>
</feature>
<dbReference type="SUPFAM" id="SSF54631">
    <property type="entry name" value="CBS-domain pair"/>
    <property type="match status" value="1"/>
</dbReference>
<name>A0A3D2X4C3_9FIRM</name>
<keyword evidence="4" id="KW-0677">Repeat</keyword>
<dbReference type="InterPro" id="IPR000644">
    <property type="entry name" value="CBS_dom"/>
</dbReference>
<evidence type="ECO:0000259" key="12">
    <source>
        <dbReference type="PROSITE" id="PS51846"/>
    </source>
</evidence>
<dbReference type="SUPFAM" id="SSF56176">
    <property type="entry name" value="FAD-binding/transporter-associated domain-like"/>
    <property type="match status" value="1"/>
</dbReference>
<dbReference type="InterPro" id="IPR036318">
    <property type="entry name" value="FAD-bd_PCMH-like_sf"/>
</dbReference>
<dbReference type="PANTHER" id="PTHR22777:SF17">
    <property type="entry name" value="UPF0053 PROTEIN SLL0260"/>
    <property type="match status" value="1"/>
</dbReference>
<keyword evidence="5 9" id="KW-1133">Transmembrane helix</keyword>
<dbReference type="GO" id="GO:0005886">
    <property type="term" value="C:plasma membrane"/>
    <property type="evidence" value="ECO:0007669"/>
    <property type="project" value="TreeGrafter"/>
</dbReference>
<evidence type="ECO:0000259" key="11">
    <source>
        <dbReference type="PROSITE" id="PS51371"/>
    </source>
</evidence>
<dbReference type="Gene3D" id="3.30.465.10">
    <property type="match status" value="1"/>
</dbReference>
<dbReference type="InterPro" id="IPR002550">
    <property type="entry name" value="CNNM"/>
</dbReference>
<evidence type="ECO:0000256" key="4">
    <source>
        <dbReference type="ARBA" id="ARBA00022737"/>
    </source>
</evidence>
<dbReference type="Gene3D" id="3.10.580.10">
    <property type="entry name" value="CBS-domain"/>
    <property type="match status" value="1"/>
</dbReference>
<dbReference type="InterPro" id="IPR046342">
    <property type="entry name" value="CBS_dom_sf"/>
</dbReference>
<feature type="transmembrane region" description="Helical" evidence="10">
    <location>
        <begin position="109"/>
        <end position="130"/>
    </location>
</feature>
<evidence type="ECO:0000256" key="1">
    <source>
        <dbReference type="ARBA" id="ARBA00004141"/>
    </source>
</evidence>
<evidence type="ECO:0000256" key="3">
    <source>
        <dbReference type="ARBA" id="ARBA00022692"/>
    </source>
</evidence>
<dbReference type="InterPro" id="IPR005170">
    <property type="entry name" value="Transptr-assoc_dom"/>
</dbReference>
<comment type="caution">
    <text evidence="13">The sequence shown here is derived from an EMBL/GenBank/DDBJ whole genome shotgun (WGS) entry which is preliminary data.</text>
</comment>
<evidence type="ECO:0000256" key="6">
    <source>
        <dbReference type="ARBA" id="ARBA00023122"/>
    </source>
</evidence>
<feature type="domain" description="CBS" evidence="11">
    <location>
        <begin position="293"/>
        <end position="350"/>
    </location>
</feature>
<dbReference type="InterPro" id="IPR044751">
    <property type="entry name" value="Ion_transp-like_CBS"/>
</dbReference>
<feature type="domain" description="CBS" evidence="11">
    <location>
        <begin position="227"/>
        <end position="288"/>
    </location>
</feature>
<dbReference type="Pfam" id="PF01595">
    <property type="entry name" value="CNNM"/>
    <property type="match status" value="1"/>
</dbReference>
<feature type="transmembrane region" description="Helical" evidence="10">
    <location>
        <begin position="12"/>
        <end position="37"/>
    </location>
</feature>
<evidence type="ECO:0000256" key="5">
    <source>
        <dbReference type="ARBA" id="ARBA00022989"/>
    </source>
</evidence>
<dbReference type="PROSITE" id="PS51846">
    <property type="entry name" value="CNNM"/>
    <property type="match status" value="1"/>
</dbReference>
<dbReference type="Proteomes" id="UP000262969">
    <property type="component" value="Unassembled WGS sequence"/>
</dbReference>
<dbReference type="GO" id="GO:0050660">
    <property type="term" value="F:flavin adenine dinucleotide binding"/>
    <property type="evidence" value="ECO:0007669"/>
    <property type="project" value="InterPro"/>
</dbReference>
<dbReference type="AlphaFoldDB" id="A0A3D2X4C3"/>
<accession>A0A3D2X4C3</accession>
<protein>
    <submittedName>
        <fullName evidence="13">Hemolysin</fullName>
    </submittedName>
</protein>
<keyword evidence="7 9" id="KW-0472">Membrane</keyword>
<evidence type="ECO:0000256" key="2">
    <source>
        <dbReference type="ARBA" id="ARBA00006337"/>
    </source>
</evidence>
<evidence type="ECO:0000256" key="9">
    <source>
        <dbReference type="PROSITE-ProRule" id="PRU01193"/>
    </source>
</evidence>
<dbReference type="Pfam" id="PF03471">
    <property type="entry name" value="CorC_HlyC"/>
    <property type="match status" value="1"/>
</dbReference>
<comment type="subcellular location">
    <subcellularLocation>
        <location evidence="1">Membrane</location>
        <topology evidence="1">Multi-pass membrane protein</topology>
    </subcellularLocation>
</comment>
<comment type="similarity">
    <text evidence="2">Belongs to the UPF0053 family.</text>
</comment>
<sequence length="438" mass="49219">MESDPDPDAGNIMLQISILILLTLVNAFFAGAEMAVVSVNKNRMKILADSGNKRAKLIVSLSDDSTKFLSTIQVAITLAGFFSSASAATGISKVLGGYMESLSIPYSQTIAMVLVTILLSYFTLVFGELVPKRIALLKAESFSLFVVNPINTISKFMSPFIRLLSLSTNGVLRLLGFHKQTVEDVVTEEEILAMLTSGSEQGVFHELETEMINGVFSFTNKTAREIMVPRKDVFGIDINHPMEEQLDGIFESRYSRIPVYDGNKDNIIGILNIKECLPYWKHHSFLPEDVRRLMRKPHYVNDTKSVVSLFQELQKDKNRMAILIDEYGGFLGIVTMEDIVEEIVGDIDDKHSEVDFVELNENEFLVNGAMTIDDVNYELSIDLKKGKSETLSGFFIEQLGYIPEELDRTQIRVNNINLRIHDVEGKRISKVFVQIDHN</sequence>
<keyword evidence="6 8" id="KW-0129">CBS domain</keyword>
<evidence type="ECO:0000313" key="14">
    <source>
        <dbReference type="Proteomes" id="UP000262969"/>
    </source>
</evidence>
<dbReference type="InterPro" id="IPR016169">
    <property type="entry name" value="FAD-bd_PCMH_sub2"/>
</dbReference>
<dbReference type="PROSITE" id="PS51371">
    <property type="entry name" value="CBS"/>
    <property type="match status" value="2"/>
</dbReference>
<dbReference type="EMBL" id="DPVV01000136">
    <property type="protein sequence ID" value="HCL01547.1"/>
    <property type="molecule type" value="Genomic_DNA"/>
</dbReference>
<dbReference type="FunFam" id="3.10.580.10:FF:000002">
    <property type="entry name" value="Magnesium/cobalt efflux protein CorC"/>
    <property type="match status" value="1"/>
</dbReference>
<evidence type="ECO:0000313" key="13">
    <source>
        <dbReference type="EMBL" id="HCL01547.1"/>
    </source>
</evidence>
<evidence type="ECO:0000256" key="8">
    <source>
        <dbReference type="PROSITE-ProRule" id="PRU00703"/>
    </source>
</evidence>
<evidence type="ECO:0000256" key="10">
    <source>
        <dbReference type="SAM" id="Phobius"/>
    </source>
</evidence>
<dbReference type="CDD" id="cd04590">
    <property type="entry name" value="CBS_pair_CorC_HlyC_assoc"/>
    <property type="match status" value="1"/>
</dbReference>
<organism evidence="13 14">
    <name type="scientific">Lachnoclostridium phytofermentans</name>
    <dbReference type="NCBI Taxonomy" id="66219"/>
    <lineage>
        <taxon>Bacteria</taxon>
        <taxon>Bacillati</taxon>
        <taxon>Bacillota</taxon>
        <taxon>Clostridia</taxon>
        <taxon>Lachnospirales</taxon>
        <taxon>Lachnospiraceae</taxon>
    </lineage>
</organism>
<dbReference type="SMART" id="SM01091">
    <property type="entry name" value="CorC_HlyC"/>
    <property type="match status" value="1"/>
</dbReference>
<reference evidence="13 14" key="1">
    <citation type="journal article" date="2018" name="Nat. Biotechnol.">
        <title>A standardized bacterial taxonomy based on genome phylogeny substantially revises the tree of life.</title>
        <authorList>
            <person name="Parks D.H."/>
            <person name="Chuvochina M."/>
            <person name="Waite D.W."/>
            <person name="Rinke C."/>
            <person name="Skarshewski A."/>
            <person name="Chaumeil P.A."/>
            <person name="Hugenholtz P."/>
        </authorList>
    </citation>
    <scope>NUCLEOTIDE SEQUENCE [LARGE SCALE GENOMIC DNA]</scope>
    <source>
        <strain evidence="13">UBA11728</strain>
    </source>
</reference>
<gene>
    <name evidence="13" type="ORF">DHW61_03890</name>
</gene>
<keyword evidence="3 9" id="KW-0812">Transmembrane</keyword>
<feature type="domain" description="CNNM transmembrane" evidence="12">
    <location>
        <begin position="8"/>
        <end position="208"/>
    </location>
</feature>
<dbReference type="PANTHER" id="PTHR22777">
    <property type="entry name" value="HEMOLYSIN-RELATED"/>
    <property type="match status" value="1"/>
</dbReference>
<dbReference type="Pfam" id="PF00571">
    <property type="entry name" value="CBS"/>
    <property type="match status" value="2"/>
</dbReference>
<evidence type="ECO:0000256" key="7">
    <source>
        <dbReference type="ARBA" id="ARBA00023136"/>
    </source>
</evidence>